<keyword evidence="2" id="KW-0472">Membrane</keyword>
<keyword evidence="4" id="KW-1185">Reference proteome</keyword>
<sequence length="203" mass="21226">MSPRARDAERERARDRTVHRSQRRHARVRLRRRVALALCVGLVVLGLGATGLGTWVRAHPEGRTPVPVEAGVPLLLPERPVLAGDLVLYGVRTRGGPPTASELGCEVTDAEGLVLPGALSSTRAAGEGRAVVDGQGLVPLLTVEADSGSSLLCSSPRTVRAAPTYLLPADSARDLVPVAAYSAAAVALPFGLALLVLLGLYRP</sequence>
<keyword evidence="2" id="KW-0812">Transmembrane</keyword>
<feature type="transmembrane region" description="Helical" evidence="2">
    <location>
        <begin position="178"/>
        <end position="201"/>
    </location>
</feature>
<feature type="region of interest" description="Disordered" evidence="1">
    <location>
        <begin position="1"/>
        <end position="24"/>
    </location>
</feature>
<name>A0ABV7WME3_9MICO</name>
<dbReference type="Proteomes" id="UP001595685">
    <property type="component" value="Unassembled WGS sequence"/>
</dbReference>
<dbReference type="RefSeq" id="WP_376984163.1">
    <property type="nucleotide sequence ID" value="NZ_JBHRWW010000012.1"/>
</dbReference>
<keyword evidence="2" id="KW-1133">Transmembrane helix</keyword>
<evidence type="ECO:0000313" key="4">
    <source>
        <dbReference type="Proteomes" id="UP001595685"/>
    </source>
</evidence>
<feature type="transmembrane region" description="Helical" evidence="2">
    <location>
        <begin position="34"/>
        <end position="56"/>
    </location>
</feature>
<protein>
    <submittedName>
        <fullName evidence="3">Uncharacterized protein</fullName>
    </submittedName>
</protein>
<gene>
    <name evidence="3" type="ORF">ACFOLH_15390</name>
</gene>
<evidence type="ECO:0000256" key="2">
    <source>
        <dbReference type="SAM" id="Phobius"/>
    </source>
</evidence>
<evidence type="ECO:0000313" key="3">
    <source>
        <dbReference type="EMBL" id="MFC3689731.1"/>
    </source>
</evidence>
<proteinExistence type="predicted"/>
<comment type="caution">
    <text evidence="3">The sequence shown here is derived from an EMBL/GenBank/DDBJ whole genome shotgun (WGS) entry which is preliminary data.</text>
</comment>
<feature type="compositionally biased region" description="Basic and acidic residues" evidence="1">
    <location>
        <begin position="1"/>
        <end position="18"/>
    </location>
</feature>
<reference evidence="4" key="1">
    <citation type="journal article" date="2019" name="Int. J. Syst. Evol. Microbiol.">
        <title>The Global Catalogue of Microorganisms (GCM) 10K type strain sequencing project: providing services to taxonomists for standard genome sequencing and annotation.</title>
        <authorList>
            <consortium name="The Broad Institute Genomics Platform"/>
            <consortium name="The Broad Institute Genome Sequencing Center for Infectious Disease"/>
            <person name="Wu L."/>
            <person name="Ma J."/>
        </authorList>
    </citation>
    <scope>NUCLEOTIDE SEQUENCE [LARGE SCALE GENOMIC DNA]</scope>
    <source>
        <strain evidence="4">NCAIM B.02333</strain>
    </source>
</reference>
<dbReference type="EMBL" id="JBHRWW010000012">
    <property type="protein sequence ID" value="MFC3689731.1"/>
    <property type="molecule type" value="Genomic_DNA"/>
</dbReference>
<evidence type="ECO:0000256" key="1">
    <source>
        <dbReference type="SAM" id="MobiDB-lite"/>
    </source>
</evidence>
<organism evidence="3 4">
    <name type="scientific">Aquipuribacter hungaricus</name>
    <dbReference type="NCBI Taxonomy" id="545624"/>
    <lineage>
        <taxon>Bacteria</taxon>
        <taxon>Bacillati</taxon>
        <taxon>Actinomycetota</taxon>
        <taxon>Actinomycetes</taxon>
        <taxon>Micrococcales</taxon>
        <taxon>Intrasporangiaceae</taxon>
        <taxon>Aquipuribacter</taxon>
    </lineage>
</organism>
<accession>A0ABV7WME3</accession>